<dbReference type="PANTHER" id="PTHR10098">
    <property type="entry name" value="RAPSYN-RELATED"/>
    <property type="match status" value="1"/>
</dbReference>
<evidence type="ECO:0000259" key="4">
    <source>
        <dbReference type="Pfam" id="PF12770"/>
    </source>
</evidence>
<dbReference type="InterPro" id="IPR011659">
    <property type="entry name" value="WD40"/>
</dbReference>
<dbReference type="InterPro" id="IPR011990">
    <property type="entry name" value="TPR-like_helical_dom_sf"/>
</dbReference>
<dbReference type="Pfam" id="PF13174">
    <property type="entry name" value="TPR_6"/>
    <property type="match status" value="1"/>
</dbReference>
<evidence type="ECO:0000256" key="2">
    <source>
        <dbReference type="SAM" id="Coils"/>
    </source>
</evidence>
<protein>
    <submittedName>
        <fullName evidence="5">CHAT domain-containing protein</fullName>
    </submittedName>
</protein>
<dbReference type="Pfam" id="PF13424">
    <property type="entry name" value="TPR_12"/>
    <property type="match status" value="4"/>
</dbReference>
<feature type="repeat" description="TPR" evidence="1">
    <location>
        <begin position="2073"/>
        <end position="2106"/>
    </location>
</feature>
<sequence length="2658" mass="299015">MSNYKRFKSVVSNASLLALALLVGLGANHAAAADSLFQSPVRVTMHPSQNFAPSISPDGRFMVYVSDRSGHLDLWWKSLEPGLQPPDRPLTLHSAEDNAPSISPDGKQLVFLSHRNDPRGDLFLLEIENKETEAGALVPVRLTDSSASESDPVWSADGKSIYFTSQVSGGLEKSIYKIDLATKSRVRVIQGEGVNPAPSPDGSRLVYVSSESNPHLLIANLETGATQALTQGSALDVSPRWTRSGNAVVFTRYEDDTNRDGKVTIDDNPNLWSLQVDGMQAGVMRQLTSSDSYDLLPQAGDDRVYYTAQKGSGVNIWSLPLEGRIRVSKDFEAAIAATRQTCMIPERRDYSCLMAYRNLIQTHESAPGLAEVRLEFAAAYIDLGHFDSGEAELNALLTENAEAQEYVRLAQIEQILLPLKRLQWTSAAGQEAAASQALGALNALSTQWKDLPRPSAQAALESGRLQALLNQPAEALEFYTKILKQYPEQKTIAAQAAFYQSSIFKMVGDRKSLIESYVGVVRDFYEVKQWRRKAIDEIIRLFETPQTLAEKIVNLQGLVEQYKALPPLAGAIQNRIGELYASDNELLLAKEAYRKTTAQFPDADEEVFVSRKAQAELYAREENFEKSIQIYEAIYDGSQQIQERLEIARKGRVEKALAKGTWEIRVGEIKLARKTFRKLIEFAPEVVEGHRGYVQAGAALQLLDATEKFYQERLSARPDSAIDRYALGLLATYHNPPDLKRAESEIGAALERDPSQLFFHQTLGWVYEQKERMLKASGSLERAVHEYEIALALNDENDKPENEADLYLNLGNTHYQLSNPTTAFYYYTLREDSAFPFYVKEREAIYRQRFGETAYKSGLLDSAIKQYRRAYELYEKENDAARLAELNDRMGLSYQDAGEYAKAVDAFSSALKLSRDLGNQQTISKTLRNIANNLYLLNEDKKETDPIALQTALGNYFEAVKLLEEHGTLRKDKKEKKGLIGISVETGLDSDASTAAMGFDEKGERKLIFHYVGKIYGDFGRYDLAIRYFEDKLKFIPADLDVEKNVPVVLEKALLLNQIGNYYYLWGKERKALEYFKSSFELSSALANRAGEAVNAINYARIALSLARTETPQSLETIVASAFDLLEASNQSLATSEALSHRRYSIHVKNHLGALHYFRALHSSGGGKAEAAIAFQSSLDAIDGSYREAQHAAEQFESAMTLAQTISAEKAQRVLRFNLDLARDLLGSKRQDKENVEASASDWQFLYVESLLKEGEERLALLEQAEQIASGLPRPLLPRDDASLALLEDVYQTLATLYFEAQQYGQALIISEKGRRLQMIALRPDLTFNDEAQAEYAEELNRIANAAFETSAQGRAIDDLLAEYAEFLEMTKADLPQLASLYAPTVPDLEEVRGLMKPEQSLIKLLMGRSHILVWRLSKDGGGGSRIPLTGELREAIERIGRNGEAPTPTDIALLSKAFIPALSDAGKTLILIADGPLEFLPWAALDHSGQALIASVDLVFVSSLEHFVRADEKKNLFNSRLLTVAYPGETAPQEDFFTVESLTKPESLYDRFMEEWAHFGVAHIGGPARFYGGTHGEIRLSSNPDQLQSIPVEELYLSPVHSSLLALSDARPQFNPYMSLSPTALSLQALTFKGYPGVVLASGGSDAEQAAFVWRGFYQQLRKLGPTAALRKAQMDAAEQFPESYAWAQYRYYGYPGMDEDEQIYFADEQFKKIATQGARAYQDADWLGAIDGFEKSLALSEYLPDDPLVPVLHQKLAEAAYNRGDYDKAIAYERRLIPIAEANKDALELARIERFIGVSYSRMEAYDDAVLHLKKAVEIFHAEKAPEEMAESYSQLGVVEENALNYAEALKAFQKSESIHESLKSELDRAKELRRIGRIYYLRLNQYREAEKYFEEARRVFAHADQPELTAETLLELGLVQEKQGAFAQALDYYARGRTIAETHELPLTLSRALLYQANSYWYQADYQSAFRLQREALKIAEAEDDAMQKTIIYNTLGLIHWTLNDSRRSLENLNRSLQLAQEIPSPTETASAYNNIGLVYRKDKKYQEAADYFLKALDYDLKSRSKWGQGYTHRNLGMTYLRMDRLDEAETHINEAVSLSRSINNQTNLVKSMLELGNLALKRKQWDAAVTHFESTAALAERLNIPEVFWRALRGQGFSLARLERTEDAIAAYRRATESIDAMRAAIKVEEFQNGFLVDKQEAYQELVLLLLDQGRVAESFEFVERSKSRSFIDLLGNQKISLKDDVGQKLFDQLQKQKQTIRDIEESVGEAHAQNNEALAASQAEQLITERNRYQDLLIEAKAESPQLSNFVTVDSIRLNELQALLEEPVALLEYLETPEELVIWVVTGKSIDAVRVPIQQQALRELIHDYRERIQKMAPVDEQTRQLYSHLIRPVESLIQTRRVLGIVPHGHLHYISFSSLHDGESYLFEKYPLFYSPSASVLEYTFKKDRARVNKGDIRVLAMGNPDLGDFNYDLPLSEMEVNAIKWDFPRVDVLTRERASESWVREHINEYQIIHIASHGEFDSVNPLFSSLKLTRDDAQDGSLEVNEVFSLKINADLVTLSGCQTGLGELSGGDDLVGLNRAFIYAGTHSLMSSLWRVSDISTAVLTKHFYRNYASNDKAESLRKAQLLVKSFYPHPAYWAAFSLTGDYR</sequence>
<keyword evidence="1" id="KW-0802">TPR repeat</keyword>
<feature type="repeat" description="TPR" evidence="1">
    <location>
        <begin position="1006"/>
        <end position="1039"/>
    </location>
</feature>
<dbReference type="Gene3D" id="1.25.40.10">
    <property type="entry name" value="Tetratricopeptide repeat domain"/>
    <property type="match status" value="7"/>
</dbReference>
<feature type="repeat" description="TPR" evidence="1">
    <location>
        <begin position="1832"/>
        <end position="1865"/>
    </location>
</feature>
<dbReference type="PANTHER" id="PTHR10098:SF108">
    <property type="entry name" value="TETRATRICOPEPTIDE REPEAT PROTEIN 28"/>
    <property type="match status" value="1"/>
</dbReference>
<accession>A0A7T0C4U5</accession>
<dbReference type="EMBL" id="CP048620">
    <property type="protein sequence ID" value="QPJ66624.1"/>
    <property type="molecule type" value="Genomic_DNA"/>
</dbReference>
<dbReference type="SUPFAM" id="SSF48452">
    <property type="entry name" value="TPR-like"/>
    <property type="match status" value="8"/>
</dbReference>
<dbReference type="InterPro" id="IPR024983">
    <property type="entry name" value="CHAT_dom"/>
</dbReference>
<evidence type="ECO:0000313" key="5">
    <source>
        <dbReference type="EMBL" id="QPJ66624.1"/>
    </source>
</evidence>
<keyword evidence="2" id="KW-0175">Coiled coil</keyword>
<evidence type="ECO:0000313" key="6">
    <source>
        <dbReference type="Proteomes" id="UP000594464"/>
    </source>
</evidence>
<name>A0A7T0C4U5_9BACT</name>
<dbReference type="InterPro" id="IPR011042">
    <property type="entry name" value="6-blade_b-propeller_TolB-like"/>
</dbReference>
<reference evidence="6" key="1">
    <citation type="submission" date="2020-02" db="EMBL/GenBank/DDBJ databases">
        <title>Genomic and physiological characterization of two novel Nitrospinaceae genera.</title>
        <authorList>
            <person name="Mueller A.J."/>
            <person name="Jung M.-Y."/>
            <person name="Strachan C.R."/>
            <person name="Herbold C.W."/>
            <person name="Kirkegaard R.H."/>
            <person name="Daims H."/>
        </authorList>
    </citation>
    <scope>NUCLEOTIDE SEQUENCE [LARGE SCALE GENOMIC DNA]</scope>
</reference>
<organism evidence="5 6">
    <name type="scientific">Candidatus Nitrohelix vancouverensis</name>
    <dbReference type="NCBI Taxonomy" id="2705534"/>
    <lineage>
        <taxon>Bacteria</taxon>
        <taxon>Pseudomonadati</taxon>
        <taxon>Nitrospinota/Tectimicrobiota group</taxon>
        <taxon>Nitrospinota</taxon>
        <taxon>Nitrospinia</taxon>
        <taxon>Nitrospinales</taxon>
        <taxon>Nitrospinaceae</taxon>
        <taxon>Candidatus Nitrohelix</taxon>
    </lineage>
</organism>
<dbReference type="PROSITE" id="PS50293">
    <property type="entry name" value="TPR_REGION"/>
    <property type="match status" value="1"/>
</dbReference>
<dbReference type="Pfam" id="PF07676">
    <property type="entry name" value="PD40"/>
    <property type="match status" value="4"/>
</dbReference>
<dbReference type="KEGG" id="nva:G3M78_14915"/>
<dbReference type="Proteomes" id="UP000594464">
    <property type="component" value="Chromosome"/>
</dbReference>
<keyword evidence="3" id="KW-0732">Signal</keyword>
<dbReference type="Pfam" id="PF13432">
    <property type="entry name" value="TPR_16"/>
    <property type="match status" value="1"/>
</dbReference>
<dbReference type="InterPro" id="IPR019734">
    <property type="entry name" value="TPR_rpt"/>
</dbReference>
<dbReference type="PROSITE" id="PS50005">
    <property type="entry name" value="TPR"/>
    <property type="match status" value="5"/>
</dbReference>
<feature type="repeat" description="TPR" evidence="1">
    <location>
        <begin position="884"/>
        <end position="917"/>
    </location>
</feature>
<dbReference type="SUPFAM" id="SSF82171">
    <property type="entry name" value="DPP6 N-terminal domain-like"/>
    <property type="match status" value="1"/>
</dbReference>
<feature type="chain" id="PRO_5032417517" evidence="3">
    <location>
        <begin position="33"/>
        <end position="2658"/>
    </location>
</feature>
<feature type="domain" description="CHAT" evidence="4">
    <location>
        <begin position="2389"/>
        <end position="2656"/>
    </location>
</feature>
<feature type="coiled-coil region" evidence="2">
    <location>
        <begin position="2258"/>
        <end position="2308"/>
    </location>
</feature>
<proteinExistence type="predicted"/>
<feature type="repeat" description="TPR" evidence="1">
    <location>
        <begin position="2033"/>
        <end position="2066"/>
    </location>
</feature>
<dbReference type="Pfam" id="PF12770">
    <property type="entry name" value="CHAT"/>
    <property type="match status" value="1"/>
</dbReference>
<dbReference type="Gene3D" id="2.120.10.30">
    <property type="entry name" value="TolB, C-terminal domain"/>
    <property type="match status" value="2"/>
</dbReference>
<gene>
    <name evidence="5" type="ORF">G3M78_14915</name>
</gene>
<feature type="signal peptide" evidence="3">
    <location>
        <begin position="1"/>
        <end position="32"/>
    </location>
</feature>
<evidence type="ECO:0000256" key="3">
    <source>
        <dbReference type="SAM" id="SignalP"/>
    </source>
</evidence>
<evidence type="ECO:0000256" key="1">
    <source>
        <dbReference type="PROSITE-ProRule" id="PRU00339"/>
    </source>
</evidence>
<dbReference type="SMART" id="SM00028">
    <property type="entry name" value="TPR"/>
    <property type="match status" value="19"/>
</dbReference>